<evidence type="ECO:0000313" key="2">
    <source>
        <dbReference type="Proteomes" id="UP000677611"/>
    </source>
</evidence>
<evidence type="ECO:0008006" key="3">
    <source>
        <dbReference type="Google" id="ProtNLM"/>
    </source>
</evidence>
<dbReference type="EMBL" id="JAGDQJ010000006">
    <property type="protein sequence ID" value="MBO1624602.1"/>
    <property type="molecule type" value="Genomic_DNA"/>
</dbReference>
<accession>A0ABS3NVM4</accession>
<name>A0ABS3NVM4_9BACI</name>
<gene>
    <name evidence="1" type="ORF">J4P90_04970</name>
</gene>
<sequence>MGEYSLEAGDSVKTPAYLQHKWENTCSQNAVVLFSVTQQSSSFVE</sequence>
<protein>
    <recommendedName>
        <fullName evidence="3">Cupin domain-containing protein</fullName>
    </recommendedName>
</protein>
<organism evidence="1 2">
    <name type="scientific">Bacillus arachidis</name>
    <dbReference type="NCBI Taxonomy" id="2819290"/>
    <lineage>
        <taxon>Bacteria</taxon>
        <taxon>Bacillati</taxon>
        <taxon>Bacillota</taxon>
        <taxon>Bacilli</taxon>
        <taxon>Bacillales</taxon>
        <taxon>Bacillaceae</taxon>
        <taxon>Bacillus</taxon>
    </lineage>
</organism>
<keyword evidence="2" id="KW-1185">Reference proteome</keyword>
<dbReference type="Proteomes" id="UP000677611">
    <property type="component" value="Unassembled WGS sequence"/>
</dbReference>
<dbReference type="InterPro" id="IPR011051">
    <property type="entry name" value="RmlC_Cupin_sf"/>
</dbReference>
<proteinExistence type="predicted"/>
<comment type="caution">
    <text evidence="1">The sequence shown here is derived from an EMBL/GenBank/DDBJ whole genome shotgun (WGS) entry which is preliminary data.</text>
</comment>
<reference evidence="1 2" key="1">
    <citation type="submission" date="2021-03" db="EMBL/GenBank/DDBJ databases">
        <title>Identification of novel Bacillus strains.</title>
        <authorList>
            <person name="Xiao Z."/>
            <person name="Li Y."/>
            <person name="Shen J."/>
        </authorList>
    </citation>
    <scope>NUCLEOTIDE SEQUENCE [LARGE SCALE GENOMIC DNA]</scope>
    <source>
        <strain evidence="1 2">SY8</strain>
    </source>
</reference>
<evidence type="ECO:0000313" key="1">
    <source>
        <dbReference type="EMBL" id="MBO1624602.1"/>
    </source>
</evidence>
<dbReference type="SUPFAM" id="SSF51182">
    <property type="entry name" value="RmlC-like cupins"/>
    <property type="match status" value="1"/>
</dbReference>